<evidence type="ECO:0000256" key="7">
    <source>
        <dbReference type="ARBA" id="ARBA00023002"/>
    </source>
</evidence>
<name>A0A9X0CR94_9CNID</name>
<dbReference type="AlphaFoldDB" id="A0A9X0CR94"/>
<dbReference type="InterPro" id="IPR050705">
    <property type="entry name" value="Cytochrome_P450_3A"/>
</dbReference>
<evidence type="ECO:0000313" key="13">
    <source>
        <dbReference type="EMBL" id="KAJ7371323.1"/>
    </source>
</evidence>
<keyword evidence="12" id="KW-0812">Transmembrane</keyword>
<evidence type="ECO:0000256" key="2">
    <source>
        <dbReference type="ARBA" id="ARBA00004406"/>
    </source>
</evidence>
<dbReference type="PANTHER" id="PTHR24302:SF15">
    <property type="entry name" value="FATTY-ACID PEROXYGENASE"/>
    <property type="match status" value="1"/>
</dbReference>
<reference evidence="13" key="1">
    <citation type="submission" date="2023-01" db="EMBL/GenBank/DDBJ databases">
        <title>Genome assembly of the deep-sea coral Lophelia pertusa.</title>
        <authorList>
            <person name="Herrera S."/>
            <person name="Cordes E."/>
        </authorList>
    </citation>
    <scope>NUCLEOTIDE SEQUENCE</scope>
    <source>
        <strain evidence="13">USNM1676648</strain>
        <tissue evidence="13">Polyp</tissue>
    </source>
</reference>
<evidence type="ECO:0000256" key="8">
    <source>
        <dbReference type="ARBA" id="ARBA00023004"/>
    </source>
</evidence>
<dbReference type="PRINTS" id="PR00385">
    <property type="entry name" value="P450"/>
</dbReference>
<evidence type="ECO:0000256" key="1">
    <source>
        <dbReference type="ARBA" id="ARBA00004174"/>
    </source>
</evidence>
<keyword evidence="6" id="KW-0256">Endoplasmic reticulum</keyword>
<dbReference type="GO" id="GO:0005506">
    <property type="term" value="F:iron ion binding"/>
    <property type="evidence" value="ECO:0007669"/>
    <property type="project" value="InterPro"/>
</dbReference>
<evidence type="ECO:0000256" key="4">
    <source>
        <dbReference type="ARBA" id="ARBA00022617"/>
    </source>
</evidence>
<dbReference type="InterPro" id="IPR036396">
    <property type="entry name" value="Cyt_P450_sf"/>
</dbReference>
<evidence type="ECO:0000256" key="11">
    <source>
        <dbReference type="RuleBase" id="RU000461"/>
    </source>
</evidence>
<dbReference type="Pfam" id="PF00067">
    <property type="entry name" value="p450"/>
    <property type="match status" value="1"/>
</dbReference>
<dbReference type="PANTHER" id="PTHR24302">
    <property type="entry name" value="CYTOCHROME P450 FAMILY 3"/>
    <property type="match status" value="1"/>
</dbReference>
<evidence type="ECO:0000256" key="6">
    <source>
        <dbReference type="ARBA" id="ARBA00022848"/>
    </source>
</evidence>
<comment type="function">
    <text evidence="9">Cytochromes P450 are a group of heme-thiolate monooxygenases. They oxidize a variety of structurally unrelated compounds, including steroids, fatty acids, and xenobiotics.</text>
</comment>
<dbReference type="OrthoDB" id="1470350at2759"/>
<feature type="transmembrane region" description="Helical" evidence="12">
    <location>
        <begin position="12"/>
        <end position="30"/>
    </location>
</feature>
<dbReference type="InterPro" id="IPR017972">
    <property type="entry name" value="Cyt_P450_CS"/>
</dbReference>
<dbReference type="InterPro" id="IPR001128">
    <property type="entry name" value="Cyt_P450"/>
</dbReference>
<evidence type="ECO:0000313" key="14">
    <source>
        <dbReference type="Proteomes" id="UP001163046"/>
    </source>
</evidence>
<evidence type="ECO:0000256" key="3">
    <source>
        <dbReference type="ARBA" id="ARBA00010617"/>
    </source>
</evidence>
<keyword evidence="12" id="KW-1133">Transmembrane helix</keyword>
<sequence length="503" mass="57203">MEAATTGPNLSHLAIILGSAVAFIYLLYWCGTYRFSVLKRLGIPGPKPWPFLGNVLELKTYGGLHAMLFENMKRYGKIYSVCLGRVPTIVVAEPEALKKILVKEFWSFRNRSVSMKPPPPLNCGLLAARDEQWKRIRSILSPSYTTGKMKQMIPLMEDAVNVLMEKLEDVADTERSVDMLDLFSQLTLDVILSTAFGIKTNIQTDPHCQVTKEARRLFRRVWLSPYLQIFPFSSLIRRTITFFRRGLSFFVDAAIEIVEERKKSPTKGRNDLLQLILAAHDEPAVQGVSKLSDDELIAQLITFLLAGYHTSSNTLAFTAYHLAMDADVQERLRCEVEIAVQTFHELPLYDLVHDIEYLDCVMKESMRLLPPLHVFNRTCEETCEISPGVTIPAGMEITVPLYALHHDPDAWPEPEVYDPERFRGPAKDARHPFQFLPFGAGARNCIGMKYAMMEIKVALVRILRRFKFVRSPETQMPLVLHSGVTLSPRDGIHLRVKRVKSLI</sequence>
<evidence type="ECO:0000256" key="10">
    <source>
        <dbReference type="PIRSR" id="PIRSR602401-1"/>
    </source>
</evidence>
<dbReference type="InterPro" id="IPR002401">
    <property type="entry name" value="Cyt_P450_E_grp-I"/>
</dbReference>
<dbReference type="GO" id="GO:0005789">
    <property type="term" value="C:endoplasmic reticulum membrane"/>
    <property type="evidence" value="ECO:0007669"/>
    <property type="project" value="UniProtKB-SubCell"/>
</dbReference>
<accession>A0A9X0CR94</accession>
<keyword evidence="6" id="KW-0492">Microsome</keyword>
<keyword evidence="14" id="KW-1185">Reference proteome</keyword>
<proteinExistence type="inferred from homology"/>
<dbReference type="GO" id="GO:0020037">
    <property type="term" value="F:heme binding"/>
    <property type="evidence" value="ECO:0007669"/>
    <property type="project" value="InterPro"/>
</dbReference>
<dbReference type="PROSITE" id="PS00086">
    <property type="entry name" value="CYTOCHROME_P450"/>
    <property type="match status" value="1"/>
</dbReference>
<dbReference type="PRINTS" id="PR00463">
    <property type="entry name" value="EP450I"/>
</dbReference>
<dbReference type="SUPFAM" id="SSF48264">
    <property type="entry name" value="Cytochrome P450"/>
    <property type="match status" value="1"/>
</dbReference>
<dbReference type="GO" id="GO:0008395">
    <property type="term" value="F:steroid hydroxylase activity"/>
    <property type="evidence" value="ECO:0007669"/>
    <property type="project" value="TreeGrafter"/>
</dbReference>
<comment type="similarity">
    <text evidence="3 11">Belongs to the cytochrome P450 family.</text>
</comment>
<protein>
    <submittedName>
        <fullName evidence="13">Thromboxane-A synthase</fullName>
    </submittedName>
</protein>
<keyword evidence="7 11" id="KW-0560">Oxidoreductase</keyword>
<keyword evidence="8 10" id="KW-0408">Iron</keyword>
<keyword evidence="4 10" id="KW-0349">Heme</keyword>
<comment type="subcellular location">
    <subcellularLocation>
        <location evidence="2">Endoplasmic reticulum membrane</location>
        <topology evidence="2">Peripheral membrane protein</topology>
    </subcellularLocation>
    <subcellularLocation>
        <location evidence="1">Microsome membrane</location>
        <topology evidence="1">Peripheral membrane protein</topology>
    </subcellularLocation>
</comment>
<feature type="binding site" description="axial binding residue" evidence="10">
    <location>
        <position position="445"/>
    </location>
    <ligand>
        <name>heme</name>
        <dbReference type="ChEBI" id="CHEBI:30413"/>
    </ligand>
    <ligandPart>
        <name>Fe</name>
        <dbReference type="ChEBI" id="CHEBI:18248"/>
    </ligandPart>
</feature>
<keyword evidence="12" id="KW-0472">Membrane</keyword>
<comment type="caution">
    <text evidence="13">The sequence shown here is derived from an EMBL/GenBank/DDBJ whole genome shotgun (WGS) entry which is preliminary data.</text>
</comment>
<keyword evidence="5 10" id="KW-0479">Metal-binding</keyword>
<dbReference type="Proteomes" id="UP001163046">
    <property type="component" value="Unassembled WGS sequence"/>
</dbReference>
<dbReference type="EMBL" id="MU826849">
    <property type="protein sequence ID" value="KAJ7371323.1"/>
    <property type="molecule type" value="Genomic_DNA"/>
</dbReference>
<organism evidence="13 14">
    <name type="scientific">Desmophyllum pertusum</name>
    <dbReference type="NCBI Taxonomy" id="174260"/>
    <lineage>
        <taxon>Eukaryota</taxon>
        <taxon>Metazoa</taxon>
        <taxon>Cnidaria</taxon>
        <taxon>Anthozoa</taxon>
        <taxon>Hexacorallia</taxon>
        <taxon>Scleractinia</taxon>
        <taxon>Caryophylliina</taxon>
        <taxon>Caryophylliidae</taxon>
        <taxon>Desmophyllum</taxon>
    </lineage>
</organism>
<evidence type="ECO:0000256" key="5">
    <source>
        <dbReference type="ARBA" id="ARBA00022723"/>
    </source>
</evidence>
<dbReference type="CDD" id="cd11055">
    <property type="entry name" value="CYP3A-like"/>
    <property type="match status" value="1"/>
</dbReference>
<dbReference type="Gene3D" id="1.10.630.10">
    <property type="entry name" value="Cytochrome P450"/>
    <property type="match status" value="1"/>
</dbReference>
<evidence type="ECO:0000256" key="12">
    <source>
        <dbReference type="SAM" id="Phobius"/>
    </source>
</evidence>
<comment type="cofactor">
    <cofactor evidence="10">
        <name>heme</name>
        <dbReference type="ChEBI" id="CHEBI:30413"/>
    </cofactor>
</comment>
<keyword evidence="11" id="KW-0503">Monooxygenase</keyword>
<dbReference type="FunFam" id="1.10.630.10:FF:000042">
    <property type="entry name" value="Cytochrome P450"/>
    <property type="match status" value="1"/>
</dbReference>
<evidence type="ECO:0000256" key="9">
    <source>
        <dbReference type="ARBA" id="ARBA00043906"/>
    </source>
</evidence>
<dbReference type="GO" id="GO:0016705">
    <property type="term" value="F:oxidoreductase activity, acting on paired donors, with incorporation or reduction of molecular oxygen"/>
    <property type="evidence" value="ECO:0007669"/>
    <property type="project" value="InterPro"/>
</dbReference>
<gene>
    <name evidence="13" type="primary">TBXAS1_26</name>
    <name evidence="13" type="ORF">OS493_026969</name>
</gene>